<dbReference type="Gene3D" id="3.30.300.30">
    <property type="match status" value="1"/>
</dbReference>
<sequence length="515" mass="57854">MIEYLRSKELLVDELLNKSIYKFPDKVAVIDGDRRITYATLKSRVSTLAGWFQINGIKKGDKVALLLYNSIEFTECFVALAKIGAIVIPVNFRMHKSEVTYILQNSDAKMLIAHFDFMQNIEEMIEKLPLLEEVVIVNNDIDASPFISYHDIFKKTYSLRMEELSDNDDFLIVYTSGTTGKPKGAVLTHKNVYMNAVNMVLECGLTKDEVQIISTPLFHIGGVSALTMMMLIGGTSVLLRSFNPQYILRTIEAEKVTYAFMVPSMWNMLIKVSDFKEYNVDSLRIICTAGASTPLELKKELMASFPNAGIFDTFGHTETSGSTATLKANDALIKTGSVGLPFSILDVRVVDENMNDCFPNQVGEIIYRGPTMMKEYYKNPVATEDALRGGWLHSGDLVKFDEEGYVTVVDRKKDMIISGGENIYPKEIEDVLYTHPSIVEAAVIGVPHEKWGETVKAYVVLKEGVILTQQEVINFCTSKIARYKKPHSVEFIDELPKNASGKILKTKLRNYSQTV</sequence>
<comment type="similarity">
    <text evidence="1">Belongs to the ATP-dependent AMP-binding enzyme family.</text>
</comment>
<dbReference type="Gene3D" id="3.40.50.12780">
    <property type="entry name" value="N-terminal domain of ligase-like"/>
    <property type="match status" value="1"/>
</dbReference>
<evidence type="ECO:0000256" key="2">
    <source>
        <dbReference type="ARBA" id="ARBA00022598"/>
    </source>
</evidence>
<evidence type="ECO:0000256" key="1">
    <source>
        <dbReference type="ARBA" id="ARBA00006432"/>
    </source>
</evidence>
<keyword evidence="6" id="KW-1185">Reference proteome</keyword>
<dbReference type="EMBL" id="JACXSI010000005">
    <property type="protein sequence ID" value="MBD3107288.1"/>
    <property type="molecule type" value="Genomic_DNA"/>
</dbReference>
<dbReference type="PROSITE" id="PS00455">
    <property type="entry name" value="AMP_BINDING"/>
    <property type="match status" value="1"/>
</dbReference>
<dbReference type="Pfam" id="PF00501">
    <property type="entry name" value="AMP-binding"/>
    <property type="match status" value="1"/>
</dbReference>
<comment type="caution">
    <text evidence="5">The sequence shown here is derived from an EMBL/GenBank/DDBJ whole genome shotgun (WGS) entry which is preliminary data.</text>
</comment>
<evidence type="ECO:0000313" key="6">
    <source>
        <dbReference type="Proteomes" id="UP000602076"/>
    </source>
</evidence>
<reference evidence="5" key="1">
    <citation type="submission" date="2020-09" db="EMBL/GenBank/DDBJ databases">
        <title>Bacillus faecalis sp. nov., a moderately halophilic bacterium isolated from cow faeces.</title>
        <authorList>
            <person name="Jiang L."/>
            <person name="Lee J."/>
        </authorList>
    </citation>
    <scope>NUCLEOTIDE SEQUENCE</scope>
    <source>
        <strain evidence="5">AGMB 02131</strain>
    </source>
</reference>
<dbReference type="GO" id="GO:0016878">
    <property type="term" value="F:acid-thiol ligase activity"/>
    <property type="evidence" value="ECO:0007669"/>
    <property type="project" value="UniProtKB-ARBA"/>
</dbReference>
<feature type="domain" description="AMP-dependent synthetase/ligase" evidence="3">
    <location>
        <begin position="18"/>
        <end position="377"/>
    </location>
</feature>
<dbReference type="RefSeq" id="WP_190996837.1">
    <property type="nucleotide sequence ID" value="NZ_JACXSI010000005.1"/>
</dbReference>
<dbReference type="AlphaFoldDB" id="A0A927HBD4"/>
<dbReference type="InterPro" id="IPR000873">
    <property type="entry name" value="AMP-dep_synth/lig_dom"/>
</dbReference>
<gene>
    <name evidence="5" type="ORF">IEO70_02835</name>
</gene>
<dbReference type="NCBIfam" id="NF004837">
    <property type="entry name" value="PRK06187.1"/>
    <property type="match status" value="1"/>
</dbReference>
<dbReference type="PANTHER" id="PTHR43767">
    <property type="entry name" value="LONG-CHAIN-FATTY-ACID--COA LIGASE"/>
    <property type="match status" value="1"/>
</dbReference>
<evidence type="ECO:0000259" key="3">
    <source>
        <dbReference type="Pfam" id="PF00501"/>
    </source>
</evidence>
<dbReference type="InterPro" id="IPR020845">
    <property type="entry name" value="AMP-binding_CS"/>
</dbReference>
<accession>A0A927HBD4</accession>
<keyword evidence="2 5" id="KW-0436">Ligase</keyword>
<dbReference type="InterPro" id="IPR050237">
    <property type="entry name" value="ATP-dep_AMP-bd_enzyme"/>
</dbReference>
<proteinExistence type="inferred from homology"/>
<dbReference type="FunFam" id="3.30.300.30:FF:000008">
    <property type="entry name" value="2,3-dihydroxybenzoate-AMP ligase"/>
    <property type="match status" value="1"/>
</dbReference>
<dbReference type="Proteomes" id="UP000602076">
    <property type="component" value="Unassembled WGS sequence"/>
</dbReference>
<evidence type="ECO:0000313" key="5">
    <source>
        <dbReference type="EMBL" id="MBD3107288.1"/>
    </source>
</evidence>
<dbReference type="Pfam" id="PF13193">
    <property type="entry name" value="AMP-binding_C"/>
    <property type="match status" value="1"/>
</dbReference>
<dbReference type="CDD" id="cd17631">
    <property type="entry name" value="FACL_FadD13-like"/>
    <property type="match status" value="1"/>
</dbReference>
<protein>
    <submittedName>
        <fullName evidence="5">Long-chain fatty acid--CoA ligase</fullName>
    </submittedName>
</protein>
<dbReference type="PANTHER" id="PTHR43767:SF1">
    <property type="entry name" value="NONRIBOSOMAL PEPTIDE SYNTHASE PES1 (EUROFUNG)-RELATED"/>
    <property type="match status" value="1"/>
</dbReference>
<evidence type="ECO:0000259" key="4">
    <source>
        <dbReference type="Pfam" id="PF13193"/>
    </source>
</evidence>
<organism evidence="5 6">
    <name type="scientific">Peribacillus faecalis</name>
    <dbReference type="NCBI Taxonomy" id="2772559"/>
    <lineage>
        <taxon>Bacteria</taxon>
        <taxon>Bacillati</taxon>
        <taxon>Bacillota</taxon>
        <taxon>Bacilli</taxon>
        <taxon>Bacillales</taxon>
        <taxon>Bacillaceae</taxon>
        <taxon>Peribacillus</taxon>
    </lineage>
</organism>
<dbReference type="SUPFAM" id="SSF56801">
    <property type="entry name" value="Acetyl-CoA synthetase-like"/>
    <property type="match status" value="1"/>
</dbReference>
<dbReference type="InterPro" id="IPR045851">
    <property type="entry name" value="AMP-bd_C_sf"/>
</dbReference>
<name>A0A927HBD4_9BACI</name>
<feature type="domain" description="AMP-binding enzyme C-terminal" evidence="4">
    <location>
        <begin position="427"/>
        <end position="502"/>
    </location>
</feature>
<dbReference type="InterPro" id="IPR042099">
    <property type="entry name" value="ANL_N_sf"/>
</dbReference>
<dbReference type="InterPro" id="IPR025110">
    <property type="entry name" value="AMP-bd_C"/>
</dbReference>